<dbReference type="FunFam" id="1.10.150.20:FF:000006">
    <property type="entry name" value="DNA ligase"/>
    <property type="match status" value="1"/>
</dbReference>
<sequence length="670" mass="75867">MDDNKLSRMKELIDIINDLNYYYYTLDSPKVSDKEYDAIYDELVALEKETNTVLSNSPTQRVGGEVLDKFEKHRHLGKLLSLDKSQNVEELRSWDQRVKKLINQYNAANEQKLPYPTYVVELKFDGLTINLTYQDGKLVQGSTRGNGIIGEGILPQIKTIKTVPLTIPFKDGTFEVQGEGLMPLSALEEYNKKAKEPLKNARNGAAGALRNLDPKLTAERNLIAYFYNIGFSDTLTFETHLDMIEFIKENRLPVNDYLKVYNDIEEVIEEVGRVNEERKNLDVLTDGLVIKINDIRTREVLGYTQKFPRWAMAYKFEAEEVTTKLLEVEWNVGRTGKVTPIAHLEPIDIGGVTVKRATLNNWDDIQRKRVKKGCKVWIRRSNDVIPEIMGAVEDDEVHEEIDKPEYCPACNSELKHEGVHMFCLNSLSCKPQLVSRLVHFASRDAMNIEGFSEKTAGQLFEKLDLKDISQIYELKFDDLVELERFGKKKTENLLNAIEKSKNCDLDAFIYALGIPNVGRKTATELANTFKSLENIMNATYDELISVPDIGGIVANSIIEFFHDDKIVESINKLLSEGITLEYEEHEVKEDSIFSGKTVVVTGTLEDFSRTEAKEIVEKLGGKVTGSVSKKTDFVVVGENPGSKADKASELGISIINSDEFKKIVEDSKLM</sequence>
<evidence type="ECO:0000256" key="7">
    <source>
        <dbReference type="ARBA" id="ARBA00022842"/>
    </source>
</evidence>
<evidence type="ECO:0000256" key="12">
    <source>
        <dbReference type="HAMAP-Rule" id="MF_01588"/>
    </source>
</evidence>
<dbReference type="InterPro" id="IPR010994">
    <property type="entry name" value="RuvA_2-like"/>
</dbReference>
<dbReference type="InterPro" id="IPR003583">
    <property type="entry name" value="Hlx-hairpin-Hlx_DNA-bd_motif"/>
</dbReference>
<dbReference type="InterPro" id="IPR001357">
    <property type="entry name" value="BRCT_dom"/>
</dbReference>
<evidence type="ECO:0000256" key="5">
    <source>
        <dbReference type="ARBA" id="ARBA00022763"/>
    </source>
</evidence>
<dbReference type="FunFam" id="3.40.50.10190:FF:000054">
    <property type="entry name" value="DNA ligase"/>
    <property type="match status" value="1"/>
</dbReference>
<dbReference type="InterPro" id="IPR001679">
    <property type="entry name" value="DNA_ligase"/>
</dbReference>
<keyword evidence="15" id="KW-1185">Reference proteome</keyword>
<comment type="similarity">
    <text evidence="12">Belongs to the NAD-dependent DNA ligase family. LigA subfamily.</text>
</comment>
<feature type="binding site" evidence="12">
    <location>
        <position position="179"/>
    </location>
    <ligand>
        <name>NAD(+)</name>
        <dbReference type="ChEBI" id="CHEBI:57540"/>
    </ligand>
</feature>
<dbReference type="HAMAP" id="MF_01588">
    <property type="entry name" value="DNA_ligase_A"/>
    <property type="match status" value="1"/>
</dbReference>
<dbReference type="SMART" id="SM00278">
    <property type="entry name" value="HhH1"/>
    <property type="match status" value="4"/>
</dbReference>
<dbReference type="CDD" id="cd00114">
    <property type="entry name" value="LIGANc"/>
    <property type="match status" value="1"/>
</dbReference>
<feature type="binding site" evidence="12">
    <location>
        <position position="410"/>
    </location>
    <ligand>
        <name>Zn(2+)</name>
        <dbReference type="ChEBI" id="CHEBI:29105"/>
    </ligand>
</feature>
<evidence type="ECO:0000256" key="1">
    <source>
        <dbReference type="ARBA" id="ARBA00004067"/>
    </source>
</evidence>
<keyword evidence="10 12" id="KW-0464">Manganese</keyword>
<feature type="binding site" evidence="12">
    <location>
        <begin position="33"/>
        <end position="37"/>
    </location>
    <ligand>
        <name>NAD(+)</name>
        <dbReference type="ChEBI" id="CHEBI:57540"/>
    </ligand>
</feature>
<organism evidence="14 15">
    <name type="scientific">Gottschalkia purinilytica</name>
    <name type="common">Clostridium purinilyticum</name>
    <dbReference type="NCBI Taxonomy" id="1503"/>
    <lineage>
        <taxon>Bacteria</taxon>
        <taxon>Bacillati</taxon>
        <taxon>Bacillota</taxon>
        <taxon>Tissierellia</taxon>
        <taxon>Tissierellales</taxon>
        <taxon>Gottschalkiaceae</taxon>
        <taxon>Gottschalkia</taxon>
    </lineage>
</organism>
<protein>
    <recommendedName>
        <fullName evidence="12">DNA ligase</fullName>
        <ecNumber evidence="12">6.5.1.2</ecNumber>
    </recommendedName>
    <alternativeName>
        <fullName evidence="12">Polydeoxyribonucleotide synthase [NAD(+)]</fullName>
    </alternativeName>
</protein>
<dbReference type="InterPro" id="IPR004150">
    <property type="entry name" value="NAD_DNA_ligase_OB"/>
</dbReference>
<comment type="cofactor">
    <cofactor evidence="12">
        <name>Mg(2+)</name>
        <dbReference type="ChEBI" id="CHEBI:18420"/>
    </cofactor>
    <cofactor evidence="12">
        <name>Mn(2+)</name>
        <dbReference type="ChEBI" id="CHEBI:29035"/>
    </cofactor>
</comment>
<dbReference type="InterPro" id="IPR012340">
    <property type="entry name" value="NA-bd_OB-fold"/>
</dbReference>
<keyword evidence="2 12" id="KW-0436">Ligase</keyword>
<dbReference type="EMBL" id="LGSS01000020">
    <property type="protein sequence ID" value="KNF07247.1"/>
    <property type="molecule type" value="Genomic_DNA"/>
</dbReference>
<dbReference type="Gene3D" id="1.10.150.20">
    <property type="entry name" value="5' to 3' exonuclease, C-terminal subdomain"/>
    <property type="match status" value="2"/>
</dbReference>
<evidence type="ECO:0000256" key="9">
    <source>
        <dbReference type="ARBA" id="ARBA00023204"/>
    </source>
</evidence>
<dbReference type="Pfam" id="PF12826">
    <property type="entry name" value="HHH_2"/>
    <property type="match status" value="1"/>
</dbReference>
<dbReference type="InterPro" id="IPR013839">
    <property type="entry name" value="DNAligase_adenylation"/>
</dbReference>
<dbReference type="FunFam" id="1.10.150.20:FF:000007">
    <property type="entry name" value="DNA ligase"/>
    <property type="match status" value="1"/>
</dbReference>
<dbReference type="PANTHER" id="PTHR23389">
    <property type="entry name" value="CHROMOSOME TRANSMISSION FIDELITY FACTOR 18"/>
    <property type="match status" value="1"/>
</dbReference>
<evidence type="ECO:0000256" key="10">
    <source>
        <dbReference type="ARBA" id="ARBA00023211"/>
    </source>
</evidence>
<feature type="binding site" evidence="12">
    <location>
        <position position="429"/>
    </location>
    <ligand>
        <name>Zn(2+)</name>
        <dbReference type="ChEBI" id="CHEBI:29105"/>
    </ligand>
</feature>
<dbReference type="Gene3D" id="2.40.50.140">
    <property type="entry name" value="Nucleic acid-binding proteins"/>
    <property type="match status" value="1"/>
</dbReference>
<keyword evidence="5 12" id="KW-0227">DNA damage</keyword>
<dbReference type="OrthoDB" id="9759736at2"/>
<dbReference type="AlphaFoldDB" id="A0A0L0W6Z7"/>
<evidence type="ECO:0000256" key="8">
    <source>
        <dbReference type="ARBA" id="ARBA00023027"/>
    </source>
</evidence>
<keyword evidence="3 12" id="KW-0235">DNA replication</keyword>
<dbReference type="SUPFAM" id="SSF50249">
    <property type="entry name" value="Nucleic acid-binding proteins"/>
    <property type="match status" value="1"/>
</dbReference>
<dbReference type="EC" id="6.5.1.2" evidence="12"/>
<reference evidence="15" key="1">
    <citation type="submission" date="2015-07" db="EMBL/GenBank/DDBJ databases">
        <title>Draft genome sequence of the purine-degrading Gottschalkia purinilyticum DSM 1384 (formerly Clostridium purinilyticum).</title>
        <authorList>
            <person name="Poehlein A."/>
            <person name="Schiel-Bengelsdorf B."/>
            <person name="Bengelsdorf F.R."/>
            <person name="Daniel R."/>
            <person name="Duerre P."/>
        </authorList>
    </citation>
    <scope>NUCLEOTIDE SEQUENCE [LARGE SCALE GENOMIC DNA]</scope>
    <source>
        <strain evidence="15">DSM 1384</strain>
    </source>
</reference>
<proteinExistence type="inferred from homology"/>
<feature type="binding site" evidence="12">
    <location>
        <position position="144"/>
    </location>
    <ligand>
        <name>NAD(+)</name>
        <dbReference type="ChEBI" id="CHEBI:57540"/>
    </ligand>
</feature>
<evidence type="ECO:0000256" key="2">
    <source>
        <dbReference type="ARBA" id="ARBA00022598"/>
    </source>
</evidence>
<evidence type="ECO:0000256" key="6">
    <source>
        <dbReference type="ARBA" id="ARBA00022833"/>
    </source>
</evidence>
<comment type="catalytic activity">
    <reaction evidence="11 12">
        <text>NAD(+) + (deoxyribonucleotide)n-3'-hydroxyl + 5'-phospho-(deoxyribonucleotide)m = (deoxyribonucleotide)n+m + AMP + beta-nicotinamide D-nucleotide.</text>
        <dbReference type="EC" id="6.5.1.2"/>
    </reaction>
</comment>
<evidence type="ECO:0000256" key="4">
    <source>
        <dbReference type="ARBA" id="ARBA00022723"/>
    </source>
</evidence>
<evidence type="ECO:0000256" key="3">
    <source>
        <dbReference type="ARBA" id="ARBA00022705"/>
    </source>
</evidence>
<dbReference type="PANTHER" id="PTHR23389:SF9">
    <property type="entry name" value="DNA LIGASE"/>
    <property type="match status" value="1"/>
</dbReference>
<dbReference type="Gene3D" id="3.30.470.30">
    <property type="entry name" value="DNA ligase/mRNA capping enzyme"/>
    <property type="match status" value="1"/>
</dbReference>
<feature type="binding site" evidence="12">
    <location>
        <position position="407"/>
    </location>
    <ligand>
        <name>Zn(2+)</name>
        <dbReference type="ChEBI" id="CHEBI:29105"/>
    </ligand>
</feature>
<keyword evidence="4 12" id="KW-0479">Metal-binding</keyword>
<dbReference type="STRING" id="1503.CLPU_20c00230"/>
<dbReference type="PROSITE" id="PS50172">
    <property type="entry name" value="BRCT"/>
    <property type="match status" value="1"/>
</dbReference>
<gene>
    <name evidence="12 14" type="primary">ligA</name>
    <name evidence="14" type="ORF">CLPU_20c00230</name>
</gene>
<dbReference type="PIRSF" id="PIRSF001604">
    <property type="entry name" value="LigA"/>
    <property type="match status" value="1"/>
</dbReference>
<dbReference type="SMART" id="SM00292">
    <property type="entry name" value="BRCT"/>
    <property type="match status" value="1"/>
</dbReference>
<dbReference type="Proteomes" id="UP000037267">
    <property type="component" value="Unassembled WGS sequence"/>
</dbReference>
<feature type="binding site" evidence="12">
    <location>
        <position position="315"/>
    </location>
    <ligand>
        <name>NAD(+)</name>
        <dbReference type="ChEBI" id="CHEBI:57540"/>
    </ligand>
</feature>
<dbReference type="SUPFAM" id="SSF52113">
    <property type="entry name" value="BRCT domain"/>
    <property type="match status" value="1"/>
</dbReference>
<feature type="binding site" evidence="12">
    <location>
        <position position="291"/>
    </location>
    <ligand>
        <name>NAD(+)</name>
        <dbReference type="ChEBI" id="CHEBI:57540"/>
    </ligand>
</feature>
<dbReference type="InterPro" id="IPR041663">
    <property type="entry name" value="DisA/LigA_HHH"/>
</dbReference>
<dbReference type="GO" id="GO:0005829">
    <property type="term" value="C:cytosol"/>
    <property type="evidence" value="ECO:0007669"/>
    <property type="project" value="TreeGrafter"/>
</dbReference>
<dbReference type="Gene3D" id="1.10.287.610">
    <property type="entry name" value="Helix hairpin bin"/>
    <property type="match status" value="1"/>
</dbReference>
<feature type="binding site" evidence="12">
    <location>
        <position position="423"/>
    </location>
    <ligand>
        <name>Zn(2+)</name>
        <dbReference type="ChEBI" id="CHEBI:29105"/>
    </ligand>
</feature>
<dbReference type="CDD" id="cd17748">
    <property type="entry name" value="BRCT_DNA_ligase_like"/>
    <property type="match status" value="1"/>
</dbReference>
<feature type="binding site" evidence="12">
    <location>
        <position position="121"/>
    </location>
    <ligand>
        <name>NAD(+)</name>
        <dbReference type="ChEBI" id="CHEBI:57540"/>
    </ligand>
</feature>
<dbReference type="Pfam" id="PF00533">
    <property type="entry name" value="BRCT"/>
    <property type="match status" value="1"/>
</dbReference>
<dbReference type="NCBIfam" id="NF005932">
    <property type="entry name" value="PRK07956.1"/>
    <property type="match status" value="1"/>
</dbReference>
<keyword evidence="9 12" id="KW-0234">DNA repair</keyword>
<evidence type="ECO:0000256" key="11">
    <source>
        <dbReference type="ARBA" id="ARBA00034005"/>
    </source>
</evidence>
<feature type="active site" description="N6-AMP-lysine intermediate" evidence="12">
    <location>
        <position position="123"/>
    </location>
</feature>
<dbReference type="PATRIC" id="fig|1503.3.peg.1283"/>
<keyword evidence="8 12" id="KW-0520">NAD</keyword>
<dbReference type="GO" id="GO:0046872">
    <property type="term" value="F:metal ion binding"/>
    <property type="evidence" value="ECO:0007669"/>
    <property type="project" value="UniProtKB-KW"/>
</dbReference>
<dbReference type="GO" id="GO:0003911">
    <property type="term" value="F:DNA ligase (NAD+) activity"/>
    <property type="evidence" value="ECO:0007669"/>
    <property type="project" value="UniProtKB-UniRule"/>
</dbReference>
<dbReference type="InterPro" id="IPR036420">
    <property type="entry name" value="BRCT_dom_sf"/>
</dbReference>
<dbReference type="Pfam" id="PF03120">
    <property type="entry name" value="OB_DNA_ligase"/>
    <property type="match status" value="1"/>
</dbReference>
<dbReference type="GO" id="GO:0006260">
    <property type="term" value="P:DNA replication"/>
    <property type="evidence" value="ECO:0007669"/>
    <property type="project" value="UniProtKB-KW"/>
</dbReference>
<dbReference type="NCBIfam" id="TIGR00575">
    <property type="entry name" value="dnlj"/>
    <property type="match status" value="1"/>
</dbReference>
<accession>A0A0L0W6Z7</accession>
<feature type="domain" description="BRCT" evidence="13">
    <location>
        <begin position="588"/>
        <end position="670"/>
    </location>
</feature>
<comment type="function">
    <text evidence="1 12">DNA ligase that catalyzes the formation of phosphodiester linkages between 5'-phosphoryl and 3'-hydroxyl groups in double-stranded DNA using NAD as a coenzyme and as the energy source for the reaction. It is essential for DNA replication and repair of damaged DNA.</text>
</comment>
<feature type="binding site" evidence="12">
    <location>
        <begin position="81"/>
        <end position="82"/>
    </location>
    <ligand>
        <name>NAD(+)</name>
        <dbReference type="ChEBI" id="CHEBI:57540"/>
    </ligand>
</feature>
<dbReference type="GO" id="GO:0006281">
    <property type="term" value="P:DNA repair"/>
    <property type="evidence" value="ECO:0007669"/>
    <property type="project" value="UniProtKB-KW"/>
</dbReference>
<evidence type="ECO:0000313" key="15">
    <source>
        <dbReference type="Proteomes" id="UP000037267"/>
    </source>
</evidence>
<dbReference type="SUPFAM" id="SSF47781">
    <property type="entry name" value="RuvA domain 2-like"/>
    <property type="match status" value="1"/>
</dbReference>
<dbReference type="SUPFAM" id="SSF56091">
    <property type="entry name" value="DNA ligase/mRNA capping enzyme, catalytic domain"/>
    <property type="match status" value="1"/>
</dbReference>
<evidence type="ECO:0000313" key="14">
    <source>
        <dbReference type="EMBL" id="KNF07247.1"/>
    </source>
</evidence>
<dbReference type="SMART" id="SM00532">
    <property type="entry name" value="LIGANc"/>
    <property type="match status" value="1"/>
</dbReference>
<keyword evidence="6 12" id="KW-0862">Zinc</keyword>
<dbReference type="RefSeq" id="WP_050378597.1">
    <property type="nucleotide sequence ID" value="NZ_LGSS01000020.1"/>
</dbReference>
<dbReference type="Pfam" id="PF01653">
    <property type="entry name" value="DNA_ligase_aden"/>
    <property type="match status" value="1"/>
</dbReference>
<dbReference type="Gene3D" id="3.40.50.10190">
    <property type="entry name" value="BRCT domain"/>
    <property type="match status" value="1"/>
</dbReference>
<keyword evidence="7 12" id="KW-0460">Magnesium</keyword>
<evidence type="ECO:0000259" key="13">
    <source>
        <dbReference type="PROSITE" id="PS50172"/>
    </source>
</evidence>
<comment type="caution">
    <text evidence="14">The sequence shown here is derived from an EMBL/GenBank/DDBJ whole genome shotgun (WGS) entry which is preliminary data.</text>
</comment>
<dbReference type="InterPro" id="IPR013840">
    <property type="entry name" value="DNAligase_N"/>
</dbReference>
<dbReference type="GO" id="GO:0003677">
    <property type="term" value="F:DNA binding"/>
    <property type="evidence" value="ECO:0007669"/>
    <property type="project" value="InterPro"/>
</dbReference>
<name>A0A0L0W6Z7_GOTPU</name>